<dbReference type="Proteomes" id="UP001319180">
    <property type="component" value="Unassembled WGS sequence"/>
</dbReference>
<comment type="caution">
    <text evidence="1">The sequence shown here is derived from an EMBL/GenBank/DDBJ whole genome shotgun (WGS) entry which is preliminary data.</text>
</comment>
<proteinExistence type="predicted"/>
<evidence type="ECO:0000313" key="1">
    <source>
        <dbReference type="EMBL" id="MBT1688561.1"/>
    </source>
</evidence>
<dbReference type="EMBL" id="JAHESC010000027">
    <property type="protein sequence ID" value="MBT1688561.1"/>
    <property type="molecule type" value="Genomic_DNA"/>
</dbReference>
<organism evidence="1 2">
    <name type="scientific">Dawidia soli</name>
    <dbReference type="NCBI Taxonomy" id="2782352"/>
    <lineage>
        <taxon>Bacteria</taxon>
        <taxon>Pseudomonadati</taxon>
        <taxon>Bacteroidota</taxon>
        <taxon>Cytophagia</taxon>
        <taxon>Cytophagales</taxon>
        <taxon>Chryseotaleaceae</taxon>
        <taxon>Dawidia</taxon>
    </lineage>
</organism>
<evidence type="ECO:0008006" key="3">
    <source>
        <dbReference type="Google" id="ProtNLM"/>
    </source>
</evidence>
<gene>
    <name evidence="1" type="ORF">KK078_18465</name>
</gene>
<evidence type="ECO:0000313" key="2">
    <source>
        <dbReference type="Proteomes" id="UP001319180"/>
    </source>
</evidence>
<reference evidence="1 2" key="1">
    <citation type="submission" date="2021-05" db="EMBL/GenBank/DDBJ databases">
        <title>A Polyphasic approach of four new species of the genus Ohtaekwangia: Ohtaekwangia histidinii sp. nov., Ohtaekwangia cretensis sp. nov., Ohtaekwangia indiensis sp. nov., Ohtaekwangia reichenbachii sp. nov. from diverse environment.</title>
        <authorList>
            <person name="Octaviana S."/>
        </authorList>
    </citation>
    <scope>NUCLEOTIDE SEQUENCE [LARGE SCALE GENOMIC DNA]</scope>
    <source>
        <strain evidence="1 2">PWU37</strain>
    </source>
</reference>
<accession>A0AAP2DAS3</accession>
<dbReference type="AlphaFoldDB" id="A0AAP2DAS3"/>
<name>A0AAP2DAS3_9BACT</name>
<sequence length="125" mass="13803">MNRILFRSLLLLVVLVVVACGRPVPVLEGLDAAAWKADRHACQGIRAAGVATLQEQKKNFLGLSEMQIVSVFGAPDRNELYKRNQKFYYYDLQPSTDCPHATTPGALALVIRFNAMGLAKEISIE</sequence>
<keyword evidence="2" id="KW-1185">Reference proteome</keyword>
<dbReference type="PROSITE" id="PS51257">
    <property type="entry name" value="PROKAR_LIPOPROTEIN"/>
    <property type="match status" value="1"/>
</dbReference>
<protein>
    <recommendedName>
        <fullName evidence="3">Lipoprotein SmpA/OmlA domain-containing protein</fullName>
    </recommendedName>
</protein>
<dbReference type="RefSeq" id="WP_254091787.1">
    <property type="nucleotide sequence ID" value="NZ_JAHESC010000027.1"/>
</dbReference>